<protein>
    <submittedName>
        <fullName evidence="1">3-carboxy-cis,cis-muconate cycloisomerase</fullName>
        <ecNumber evidence="1">5.5.1.2</ecNumber>
    </submittedName>
</protein>
<dbReference type="Gene3D" id="1.20.200.10">
    <property type="entry name" value="Fumarase/aspartase (Central domain)"/>
    <property type="match status" value="1"/>
</dbReference>
<reference evidence="1" key="1">
    <citation type="submission" date="2018-06" db="EMBL/GenBank/DDBJ databases">
        <authorList>
            <person name="Zhirakovskaya E."/>
        </authorList>
    </citation>
    <scope>NUCLEOTIDE SEQUENCE</scope>
</reference>
<accession>A0A3B0TJB5</accession>
<organism evidence="1">
    <name type="scientific">hydrothermal vent metagenome</name>
    <dbReference type="NCBI Taxonomy" id="652676"/>
    <lineage>
        <taxon>unclassified sequences</taxon>
        <taxon>metagenomes</taxon>
        <taxon>ecological metagenomes</taxon>
    </lineage>
</organism>
<dbReference type="EC" id="5.5.1.2" evidence="1"/>
<dbReference type="AlphaFoldDB" id="A0A3B0TJB5"/>
<keyword evidence="1" id="KW-0413">Isomerase</keyword>
<dbReference type="Gene3D" id="1.10.275.10">
    <property type="entry name" value="Fumarase/aspartase (N-terminal domain)"/>
    <property type="match status" value="1"/>
</dbReference>
<proteinExistence type="predicted"/>
<dbReference type="PANTHER" id="PTHR43172:SF2">
    <property type="entry name" value="ADENYLOSUCCINATE LYASE C-TERMINAL DOMAIN-CONTAINING PROTEIN"/>
    <property type="match status" value="1"/>
</dbReference>
<dbReference type="InterPro" id="IPR024083">
    <property type="entry name" value="Fumarase/histidase_N"/>
</dbReference>
<dbReference type="InterPro" id="IPR008948">
    <property type="entry name" value="L-Aspartase-like"/>
</dbReference>
<dbReference type="PANTHER" id="PTHR43172">
    <property type="entry name" value="ADENYLOSUCCINATE LYASE"/>
    <property type="match status" value="1"/>
</dbReference>
<dbReference type="GO" id="GO:0047472">
    <property type="term" value="F:3-carboxy-cis,cis-muconate cycloisomerase activity"/>
    <property type="evidence" value="ECO:0007669"/>
    <property type="project" value="UniProtKB-EC"/>
</dbReference>
<dbReference type="SUPFAM" id="SSF48557">
    <property type="entry name" value="L-aspartase-like"/>
    <property type="match status" value="1"/>
</dbReference>
<gene>
    <name evidence="1" type="ORF">MNBD_ALPHA09-2297</name>
</gene>
<evidence type="ECO:0000313" key="1">
    <source>
        <dbReference type="EMBL" id="VAW16273.1"/>
    </source>
</evidence>
<name>A0A3B0TJB5_9ZZZZ</name>
<dbReference type="EMBL" id="UOEM01000096">
    <property type="protein sequence ID" value="VAW16273.1"/>
    <property type="molecule type" value="Genomic_DNA"/>
</dbReference>
<sequence>MTENANIHRHILGSAGMNAVFSDTVLARAALEFEAVLAEAEAECGVIPDAAGAVIAEVARGLAPDAAALAEAGARAGTLAIPLVTALTKAVHARDAGANPWVYYGATSQDVIDTAFVLCLRRAMAVLARTLLQPAPPTTFGFKAGGWAHGLEEGRVGLGGWRSEWLTLPQIFEAAGVKVRREVLGEPHVDRSAKATAAVQ</sequence>